<dbReference type="InterPro" id="IPR039498">
    <property type="entry name" value="NTP_transf_5"/>
</dbReference>
<comment type="caution">
    <text evidence="2">The sequence shown here is derived from an EMBL/GenBank/DDBJ whole genome shotgun (WGS) entry which is preliminary data.</text>
</comment>
<evidence type="ECO:0008006" key="4">
    <source>
        <dbReference type="Google" id="ProtNLM"/>
    </source>
</evidence>
<feature type="compositionally biased region" description="Basic and acidic residues" evidence="1">
    <location>
        <begin position="1"/>
        <end position="14"/>
    </location>
</feature>
<dbReference type="Pfam" id="PF14907">
    <property type="entry name" value="NTP_transf_5"/>
    <property type="match status" value="1"/>
</dbReference>
<dbReference type="AlphaFoldDB" id="A0A443JFC6"/>
<proteinExistence type="predicted"/>
<accession>A0A443JFC6</accession>
<organism evidence="2 3">
    <name type="scientific">Microbacterium enclense</name>
    <dbReference type="NCBI Taxonomy" id="993073"/>
    <lineage>
        <taxon>Bacteria</taxon>
        <taxon>Bacillati</taxon>
        <taxon>Actinomycetota</taxon>
        <taxon>Actinomycetes</taxon>
        <taxon>Micrococcales</taxon>
        <taxon>Microbacteriaceae</taxon>
        <taxon>Microbacterium</taxon>
    </lineage>
</organism>
<protein>
    <recommendedName>
        <fullName evidence="4">Nucleotidyltransferase family protein</fullName>
    </recommendedName>
</protein>
<reference evidence="2 3" key="1">
    <citation type="journal article" date="2018" name="Front. Microbiol.">
        <title>Novel Insights Into Bacterial Dimethylsulfoniopropionate Catabolism in the East China Sea.</title>
        <authorList>
            <person name="Liu J."/>
            <person name="Liu J."/>
            <person name="Zhang S.H."/>
            <person name="Liang J."/>
            <person name="Lin H."/>
            <person name="Song D."/>
            <person name="Yang G.P."/>
            <person name="Todd J.D."/>
            <person name="Zhang X.H."/>
        </authorList>
    </citation>
    <scope>NUCLEOTIDE SEQUENCE [LARGE SCALE GENOMIC DNA]</scope>
    <source>
        <strain evidence="2 3">ZYFD042</strain>
    </source>
</reference>
<name>A0A443JFC6_9MICO</name>
<sequence length="362" mass="39417">MEEGEIVHSDRRADPAPGGSSTETPDAVGDTTPRTHLPLAAAIVLVHAWCGTQLEASGLRGLFIKGPALAQQGLRPDRISSDVDILACPDDFDDICALLRESGWMPRPSAYAGDFYDDHSITFVHEEWPCDIDVHRRYPGFLADPGIVFERLWADRVALTFAHVECWTCDRPANALIMALHGLRGASDGSRHQRELAHLLEEVTLAEDERQRLSDVAAATGATLSADGYLGPLGLPPSRELHAPVDPNALRAWHLRLSAKDTPVWVWLDAYRQARGVRRVQIIARALWPSRNDLEMDATRPTATVGQRLRVRMARLSGGIPAAVRLLVRSRSGGRATPPHGGVGRPRGANGPERGLSEPTAG</sequence>
<evidence type="ECO:0000256" key="1">
    <source>
        <dbReference type="SAM" id="MobiDB-lite"/>
    </source>
</evidence>
<feature type="region of interest" description="Disordered" evidence="1">
    <location>
        <begin position="1"/>
        <end position="33"/>
    </location>
</feature>
<feature type="region of interest" description="Disordered" evidence="1">
    <location>
        <begin position="329"/>
        <end position="362"/>
    </location>
</feature>
<evidence type="ECO:0000313" key="2">
    <source>
        <dbReference type="EMBL" id="RWR19180.1"/>
    </source>
</evidence>
<dbReference type="OrthoDB" id="3782133at2"/>
<dbReference type="Proteomes" id="UP000285970">
    <property type="component" value="Unassembled WGS sequence"/>
</dbReference>
<dbReference type="EMBL" id="RBZY01000024">
    <property type="protein sequence ID" value="RWR19180.1"/>
    <property type="molecule type" value="Genomic_DNA"/>
</dbReference>
<evidence type="ECO:0000313" key="3">
    <source>
        <dbReference type="Proteomes" id="UP000285970"/>
    </source>
</evidence>
<gene>
    <name evidence="2" type="ORF">D8Y23_08175</name>
</gene>